<feature type="transmembrane region" description="Helical" evidence="6">
    <location>
        <begin position="227"/>
        <end position="247"/>
    </location>
</feature>
<feature type="transmembrane region" description="Helical" evidence="6">
    <location>
        <begin position="404"/>
        <end position="421"/>
    </location>
</feature>
<dbReference type="InterPro" id="IPR014729">
    <property type="entry name" value="Rossmann-like_a/b/a_fold"/>
</dbReference>
<accession>B9XQX9</accession>
<keyword evidence="4 6" id="KW-1133">Transmembrane helix</keyword>
<comment type="subcellular location">
    <subcellularLocation>
        <location evidence="1">Cell membrane</location>
        <topology evidence="1">Multi-pass membrane protein</topology>
    </subcellularLocation>
</comment>
<dbReference type="GO" id="GO:0005886">
    <property type="term" value="C:plasma membrane"/>
    <property type="evidence" value="ECO:0007669"/>
    <property type="project" value="UniProtKB-SubCell"/>
</dbReference>
<dbReference type="Pfam" id="PF13520">
    <property type="entry name" value="AA_permease_2"/>
    <property type="match status" value="1"/>
</dbReference>
<dbReference type="CDD" id="cd00293">
    <property type="entry name" value="USP-like"/>
    <property type="match status" value="1"/>
</dbReference>
<gene>
    <name evidence="8" type="ORF">Cflav_PD0638</name>
</gene>
<feature type="transmembrane region" description="Helical" evidence="6">
    <location>
        <begin position="184"/>
        <end position="207"/>
    </location>
</feature>
<comment type="caution">
    <text evidence="8">The sequence shown here is derived from an EMBL/GenBank/DDBJ whole genome shotgun (WGS) entry which is preliminary data.</text>
</comment>
<keyword evidence="9" id="KW-1185">Reference proteome</keyword>
<keyword evidence="5 6" id="KW-0472">Membrane</keyword>
<dbReference type="PANTHER" id="PTHR42770:SF7">
    <property type="entry name" value="MEMBRANE PROTEIN"/>
    <property type="match status" value="1"/>
</dbReference>
<keyword evidence="2" id="KW-1003">Cell membrane</keyword>
<feature type="domain" description="UspA" evidence="7">
    <location>
        <begin position="478"/>
        <end position="592"/>
    </location>
</feature>
<sequence>MEIDTVGRPRNVGWARAAALIYGDWGTSKAYVIGLALYSVGFSALPHLLAVCAVTGLVGINYIWICKHFPNGGGVYTAAGLHSRRLAMIGGLLLLADYIVTASLSCLDGFHYLGFDQEAAKKWAITAIFIIGAINFFGPRHSGAVAVWLAIPTIMTVAVLIAAGTPHLNHFHPEPPKEGFLHNWVAFVGMILALSGVEAAASSTGVLRLDPDASFDRPSVNRTSRRAILVVMAEVVLGTAILSVLAMCLPDEAVKHENDLLRYMGEVFISQKFGLIVGWVFGVLLLSAVNTAISGMISLLYVMARDKEIPETFSHLNNHGVPWVALMIATVLPVIVLNVDDSVTGLASLYAIGVVGAIVINIGSCAFAKQRLKLKNYEQYTMFATFILLGLIWITIALTKLTALIFVIVILVIGLALREITQRRRRAMPAPAVIGVGVPLAPAPMPIVAPSAPAEPTPSYEGRFLGETILVAARGWTPALQFALEESKLRDAQLLVLFIREVNIQIDRQGDWRNDFQARELFSRVLSEAHDSKIKPLYTTSDSPADTIIDIAATFGADTVVLGGTRRATLVHMLKGNVVAQVASNLPESMHVIVIG</sequence>
<dbReference type="GO" id="GO:0022857">
    <property type="term" value="F:transmembrane transporter activity"/>
    <property type="evidence" value="ECO:0007669"/>
    <property type="project" value="InterPro"/>
</dbReference>
<dbReference type="Gene3D" id="3.40.50.620">
    <property type="entry name" value="HUPs"/>
    <property type="match status" value="1"/>
</dbReference>
<dbReference type="OrthoDB" id="251655at2"/>
<dbReference type="Gene3D" id="1.20.1740.10">
    <property type="entry name" value="Amino acid/polyamine transporter I"/>
    <property type="match status" value="1"/>
</dbReference>
<evidence type="ECO:0000313" key="9">
    <source>
        <dbReference type="Proteomes" id="UP000003688"/>
    </source>
</evidence>
<feature type="transmembrane region" description="Helical" evidence="6">
    <location>
        <begin position="380"/>
        <end position="398"/>
    </location>
</feature>
<feature type="transmembrane region" description="Helical" evidence="6">
    <location>
        <begin position="145"/>
        <end position="164"/>
    </location>
</feature>
<dbReference type="Proteomes" id="UP000003688">
    <property type="component" value="Unassembled WGS sequence"/>
</dbReference>
<evidence type="ECO:0000256" key="5">
    <source>
        <dbReference type="ARBA" id="ARBA00023136"/>
    </source>
</evidence>
<feature type="transmembrane region" description="Helical" evidence="6">
    <location>
        <begin position="276"/>
        <end position="304"/>
    </location>
</feature>
<organism evidence="8 9">
    <name type="scientific">Pedosphaera parvula (strain Ellin514)</name>
    <dbReference type="NCBI Taxonomy" id="320771"/>
    <lineage>
        <taxon>Bacteria</taxon>
        <taxon>Pseudomonadati</taxon>
        <taxon>Verrucomicrobiota</taxon>
        <taxon>Pedosphaerae</taxon>
        <taxon>Pedosphaerales</taxon>
        <taxon>Pedosphaeraceae</taxon>
        <taxon>Pedosphaera</taxon>
    </lineage>
</organism>
<reference evidence="8 9" key="1">
    <citation type="journal article" date="2011" name="J. Bacteriol.">
        <title>Genome sequence of 'Pedosphaera parvula' Ellin514, an aerobic Verrucomicrobial isolate from pasture soil.</title>
        <authorList>
            <person name="Kant R."/>
            <person name="van Passel M.W."/>
            <person name="Sangwan P."/>
            <person name="Palva A."/>
            <person name="Lucas S."/>
            <person name="Copeland A."/>
            <person name="Lapidus A."/>
            <person name="Glavina Del Rio T."/>
            <person name="Dalin E."/>
            <person name="Tice H."/>
            <person name="Bruce D."/>
            <person name="Goodwin L."/>
            <person name="Pitluck S."/>
            <person name="Chertkov O."/>
            <person name="Larimer F.W."/>
            <person name="Land M.L."/>
            <person name="Hauser L."/>
            <person name="Brettin T.S."/>
            <person name="Detter J.C."/>
            <person name="Han S."/>
            <person name="de Vos W.M."/>
            <person name="Janssen P.H."/>
            <person name="Smidt H."/>
        </authorList>
    </citation>
    <scope>NUCLEOTIDE SEQUENCE [LARGE SCALE GENOMIC DNA]</scope>
    <source>
        <strain evidence="8 9">Ellin514</strain>
    </source>
</reference>
<protein>
    <submittedName>
        <fullName evidence="8">UspA domain protein</fullName>
    </submittedName>
</protein>
<evidence type="ECO:0000256" key="1">
    <source>
        <dbReference type="ARBA" id="ARBA00004651"/>
    </source>
</evidence>
<dbReference type="InterPro" id="IPR006016">
    <property type="entry name" value="UspA"/>
</dbReference>
<evidence type="ECO:0000256" key="2">
    <source>
        <dbReference type="ARBA" id="ARBA00022475"/>
    </source>
</evidence>
<feature type="transmembrane region" description="Helical" evidence="6">
    <location>
        <begin position="316"/>
        <end position="337"/>
    </location>
</feature>
<feature type="transmembrane region" description="Helical" evidence="6">
    <location>
        <begin position="349"/>
        <end position="368"/>
    </location>
</feature>
<feature type="transmembrane region" description="Helical" evidence="6">
    <location>
        <begin position="119"/>
        <end position="138"/>
    </location>
</feature>
<evidence type="ECO:0000256" key="4">
    <source>
        <dbReference type="ARBA" id="ARBA00022989"/>
    </source>
</evidence>
<feature type="transmembrane region" description="Helical" evidence="6">
    <location>
        <begin position="86"/>
        <end position="113"/>
    </location>
</feature>
<feature type="transmembrane region" description="Helical" evidence="6">
    <location>
        <begin position="44"/>
        <end position="65"/>
    </location>
</feature>
<evidence type="ECO:0000259" key="7">
    <source>
        <dbReference type="Pfam" id="PF00582"/>
    </source>
</evidence>
<evidence type="ECO:0000256" key="6">
    <source>
        <dbReference type="SAM" id="Phobius"/>
    </source>
</evidence>
<dbReference type="InterPro" id="IPR050367">
    <property type="entry name" value="APC_superfamily"/>
</dbReference>
<name>B9XQX9_PEDPL</name>
<keyword evidence="3 6" id="KW-0812">Transmembrane</keyword>
<dbReference type="InterPro" id="IPR002293">
    <property type="entry name" value="AA/rel_permease1"/>
</dbReference>
<proteinExistence type="predicted"/>
<dbReference type="AlphaFoldDB" id="B9XQX9"/>
<evidence type="ECO:0000256" key="3">
    <source>
        <dbReference type="ARBA" id="ARBA00022692"/>
    </source>
</evidence>
<dbReference type="PANTHER" id="PTHR42770">
    <property type="entry name" value="AMINO ACID TRANSPORTER-RELATED"/>
    <property type="match status" value="1"/>
</dbReference>
<dbReference type="SUPFAM" id="SSF52402">
    <property type="entry name" value="Adenine nucleotide alpha hydrolases-like"/>
    <property type="match status" value="1"/>
</dbReference>
<dbReference type="EMBL" id="ABOX02000058">
    <property type="protein sequence ID" value="EEF57756.1"/>
    <property type="molecule type" value="Genomic_DNA"/>
</dbReference>
<dbReference type="RefSeq" id="WP_007418214.1">
    <property type="nucleotide sequence ID" value="NZ_ABOX02000058.1"/>
</dbReference>
<evidence type="ECO:0000313" key="8">
    <source>
        <dbReference type="EMBL" id="EEF57756.1"/>
    </source>
</evidence>
<dbReference type="STRING" id="320771.Cflav_PD0638"/>
<dbReference type="Pfam" id="PF00582">
    <property type="entry name" value="Usp"/>
    <property type="match status" value="1"/>
</dbReference>